<feature type="compositionally biased region" description="Low complexity" evidence="1">
    <location>
        <begin position="880"/>
        <end position="890"/>
    </location>
</feature>
<reference evidence="2 3" key="1">
    <citation type="submission" date="2016-09" db="EMBL/GenBank/DDBJ databases">
        <title>Extensive genetic diversity and differential bi-allelic expression allows diatom success in the polar Southern Ocean.</title>
        <authorList>
            <consortium name="DOE Joint Genome Institute"/>
            <person name="Mock T."/>
            <person name="Otillar R.P."/>
            <person name="Strauss J."/>
            <person name="Dupont C."/>
            <person name="Frickenhaus S."/>
            <person name="Maumus F."/>
            <person name="Mcmullan M."/>
            <person name="Sanges R."/>
            <person name="Schmutz J."/>
            <person name="Toseland A."/>
            <person name="Valas R."/>
            <person name="Veluchamy A."/>
            <person name="Ward B.J."/>
            <person name="Allen A."/>
            <person name="Barry K."/>
            <person name="Falciatore A."/>
            <person name="Ferrante M."/>
            <person name="Fortunato A.E."/>
            <person name="Gloeckner G."/>
            <person name="Gruber A."/>
            <person name="Hipkin R."/>
            <person name="Janech M."/>
            <person name="Kroth P."/>
            <person name="Leese F."/>
            <person name="Lindquist E."/>
            <person name="Lyon B.R."/>
            <person name="Martin J."/>
            <person name="Mayer C."/>
            <person name="Parker M."/>
            <person name="Quesneville H."/>
            <person name="Raymond J."/>
            <person name="Uhlig C."/>
            <person name="Valentin K.U."/>
            <person name="Worden A.Z."/>
            <person name="Armbrust E.V."/>
            <person name="Bowler C."/>
            <person name="Green B."/>
            <person name="Moulton V."/>
            <person name="Van Oosterhout C."/>
            <person name="Grigoriev I."/>
        </authorList>
    </citation>
    <scope>NUCLEOTIDE SEQUENCE [LARGE SCALE GENOMIC DNA]</scope>
    <source>
        <strain evidence="2 3">CCMP1102</strain>
    </source>
</reference>
<dbReference type="OrthoDB" id="49468at2759"/>
<feature type="compositionally biased region" description="Acidic residues" evidence="1">
    <location>
        <begin position="1"/>
        <end position="10"/>
    </location>
</feature>
<feature type="compositionally biased region" description="Low complexity" evidence="1">
    <location>
        <begin position="83"/>
        <end position="96"/>
    </location>
</feature>
<dbReference type="InParanoid" id="A0A1E7F1J6"/>
<feature type="compositionally biased region" description="Low complexity" evidence="1">
    <location>
        <begin position="418"/>
        <end position="433"/>
    </location>
</feature>
<feature type="region of interest" description="Disordered" evidence="1">
    <location>
        <begin position="880"/>
        <end position="958"/>
    </location>
</feature>
<feature type="region of interest" description="Disordered" evidence="1">
    <location>
        <begin position="592"/>
        <end position="649"/>
    </location>
</feature>
<feature type="region of interest" description="Disordered" evidence="1">
    <location>
        <begin position="168"/>
        <end position="200"/>
    </location>
</feature>
<organism evidence="2 3">
    <name type="scientific">Fragilariopsis cylindrus CCMP1102</name>
    <dbReference type="NCBI Taxonomy" id="635003"/>
    <lineage>
        <taxon>Eukaryota</taxon>
        <taxon>Sar</taxon>
        <taxon>Stramenopiles</taxon>
        <taxon>Ochrophyta</taxon>
        <taxon>Bacillariophyta</taxon>
        <taxon>Bacillariophyceae</taxon>
        <taxon>Bacillariophycidae</taxon>
        <taxon>Bacillariales</taxon>
        <taxon>Bacillariaceae</taxon>
        <taxon>Fragilariopsis</taxon>
    </lineage>
</organism>
<sequence length="1236" mass="139322">MSFYFDDDNDENVHAYSQSQSQSQSQLSQFFSPSSSSSQQQQQKQQYQTQSQSQLQYQSQSQSQYQSQSPSMSLSNSAIKLEQSQSQSQKSNSNKNDATTTFVCENCGSMDDYYQDDTSGLYTCNHCFTQSQTYGGLEEEFDYEESQNMVAKNRDGTLVQVNKKSKNKNSGIVKNEDGTTTTTTIRGSGRPSRPLKDYDTTKKPPSLEECLFAFQTILKKSCKIVCYDLMNNGVVLPEDETKTKTKREEETIRYHQMVKTMKHLWNAYLLSWKEGAEFYGTLYPTIRFAFRDAFLPIGLQNILYKTLAAKAERHMITKIYHEKDENAFDEFDELEDELLLSSDDTDDDDNSNSDDSDDSKNARKSSNKRKHHVGNNSNNIKVENAAVTDVTDATANGNEKSEIDTLFDLFNNSTDSSDCNNNNVNGGNENGNDSGDGGNIKRRNKRQRITQLDAKNDDIDGGHDKNNNHDRKKGEEIKKIAPVTDLILSNNQSSKTYFRSAFPSYAYYGDKNSNNNNNYNNDNYYCRRRAVDNDIASVASDLSVDENGSGNAVNSTMKKSSSTTTTCTKKRKRKGIQDASNNTYAKMLYYHHKQKQKQRQRSYFDSKSDADNESNSDDDDDRITTAATTTIKPSSNTNSKKKKKNNDWKLNMGRKEAALLLRPSMGLVMGFILTAASPYGVTAANIVKWIENGSLPLLNAFDSTSTSISTQSDSTHSNSNSNCSSSRAQRRRLSSSLLSKTQQETLKMISGFFTCPIPPNVSTLLKTVKIIHVACGYQPPKIKLLSLLSRASVPSIKIPPLAAVKAGTTAAVPNRYHRKQQQQRVKETILTSKRLYVPGRLVRPSTVPLILGQFVSELGLSQRILNYSLALMGLPISKRSLSSSTSTTTSMNEEDINNATAATDDSSIESGEENESVRRRLKESARKQQYRERIRKERGEKQKEMKSINPEWLPSPLPGARPDKLGDINRILAVAVIACKLIPHWEDNHRYVFIRAEHFRYIGNGKMESDYLDFLEEGILCRANSDNHSSYALPKFVESLNASPDDDGSGDYKHHQLEEMNDNDDEAAVVQNNETVLGWKNRPKQIIKEMLELNKSSEIKQSAPPGKKERTEQMISYRLTTLSDVTSVRTLSSPLGPLIEYIAYKMEAQPEFILKHLIELDKEMSLKDKSSQNYVDMVTITPRIVYGCVMKKTSGLDDFAEATSHIFQNDPLLSQYNFSDLETDLVVDRSKYQMFD</sequence>
<dbReference type="EMBL" id="KV784366">
    <property type="protein sequence ID" value="OEU11683.1"/>
    <property type="molecule type" value="Genomic_DNA"/>
</dbReference>
<feature type="region of interest" description="Disordered" evidence="1">
    <location>
        <begin position="341"/>
        <end position="385"/>
    </location>
</feature>
<dbReference type="PANTHER" id="PTHR42264:SF3">
    <property type="entry name" value="F-BOX DOMAIN-CONTAINING PROTEIN-RELATED"/>
    <property type="match status" value="1"/>
</dbReference>
<keyword evidence="3" id="KW-1185">Reference proteome</keyword>
<dbReference type="AlphaFoldDB" id="A0A1E7F1J6"/>
<dbReference type="KEGG" id="fcy:FRACYDRAFT_244806"/>
<feature type="compositionally biased region" description="Basic residues" evidence="1">
    <location>
        <begin position="362"/>
        <end position="373"/>
    </location>
</feature>
<dbReference type="Proteomes" id="UP000095751">
    <property type="component" value="Unassembled WGS sequence"/>
</dbReference>
<gene>
    <name evidence="2" type="ORF">FRACYDRAFT_244806</name>
</gene>
<evidence type="ECO:0000256" key="1">
    <source>
        <dbReference type="SAM" id="MobiDB-lite"/>
    </source>
</evidence>
<feature type="compositionally biased region" description="Acidic residues" evidence="1">
    <location>
        <begin position="611"/>
        <end position="621"/>
    </location>
</feature>
<feature type="region of interest" description="Disordered" evidence="1">
    <location>
        <begin position="708"/>
        <end position="736"/>
    </location>
</feature>
<name>A0A1E7F1J6_9STRA</name>
<evidence type="ECO:0000313" key="2">
    <source>
        <dbReference type="EMBL" id="OEU11683.1"/>
    </source>
</evidence>
<feature type="compositionally biased region" description="Acidic residues" evidence="1">
    <location>
        <begin position="341"/>
        <end position="357"/>
    </location>
</feature>
<feature type="compositionally biased region" description="Basic and acidic residues" evidence="1">
    <location>
        <begin position="915"/>
        <end position="946"/>
    </location>
</feature>
<evidence type="ECO:0000313" key="3">
    <source>
        <dbReference type="Proteomes" id="UP000095751"/>
    </source>
</evidence>
<accession>A0A1E7F1J6</accession>
<feature type="compositionally biased region" description="Low complexity" evidence="1">
    <location>
        <begin position="17"/>
        <end position="75"/>
    </location>
</feature>
<feature type="region of interest" description="Disordered" evidence="1">
    <location>
        <begin position="418"/>
        <end position="474"/>
    </location>
</feature>
<feature type="region of interest" description="Disordered" evidence="1">
    <location>
        <begin position="544"/>
        <end position="578"/>
    </location>
</feature>
<dbReference type="PANTHER" id="PTHR42264">
    <property type="entry name" value="EPHRIN_REC_LIKE DOMAIN-CONTAINING PROTEIN"/>
    <property type="match status" value="1"/>
</dbReference>
<protein>
    <submittedName>
        <fullName evidence="2">Uncharacterized protein</fullName>
    </submittedName>
</protein>
<feature type="compositionally biased region" description="Low complexity" evidence="1">
    <location>
        <begin position="555"/>
        <end position="567"/>
    </location>
</feature>
<feature type="compositionally biased region" description="Low complexity" evidence="1">
    <location>
        <begin position="708"/>
        <end position="727"/>
    </location>
</feature>
<feature type="region of interest" description="Disordered" evidence="1">
    <location>
        <begin position="1"/>
        <end position="99"/>
    </location>
</feature>
<feature type="compositionally biased region" description="Low complexity" evidence="1">
    <location>
        <begin position="624"/>
        <end position="638"/>
    </location>
</feature>
<feature type="compositionally biased region" description="Basic and acidic residues" evidence="1">
    <location>
        <begin position="454"/>
        <end position="474"/>
    </location>
</feature>
<proteinExistence type="predicted"/>